<comment type="caution">
    <text evidence="3">The sequence shown here is derived from an EMBL/GenBank/DDBJ whole genome shotgun (WGS) entry which is preliminary data.</text>
</comment>
<evidence type="ECO:0000313" key="3">
    <source>
        <dbReference type="EMBL" id="KAI1899004.1"/>
    </source>
</evidence>
<organism evidence="3 4">
    <name type="scientific">Albula goreensis</name>
    <dbReference type="NCBI Taxonomy" id="1534307"/>
    <lineage>
        <taxon>Eukaryota</taxon>
        <taxon>Metazoa</taxon>
        <taxon>Chordata</taxon>
        <taxon>Craniata</taxon>
        <taxon>Vertebrata</taxon>
        <taxon>Euteleostomi</taxon>
        <taxon>Actinopterygii</taxon>
        <taxon>Neopterygii</taxon>
        <taxon>Teleostei</taxon>
        <taxon>Albuliformes</taxon>
        <taxon>Albulidae</taxon>
        <taxon>Albula</taxon>
    </lineage>
</organism>
<feature type="region of interest" description="Disordered" evidence="1">
    <location>
        <begin position="95"/>
        <end position="120"/>
    </location>
</feature>
<feature type="compositionally biased region" description="Low complexity" evidence="1">
    <location>
        <begin position="108"/>
        <end position="120"/>
    </location>
</feature>
<dbReference type="Proteomes" id="UP000829720">
    <property type="component" value="Unassembled WGS sequence"/>
</dbReference>
<dbReference type="OrthoDB" id="8926519at2759"/>
<feature type="chain" id="PRO_5035783423" evidence="2">
    <location>
        <begin position="27"/>
        <end position="129"/>
    </location>
</feature>
<protein>
    <submittedName>
        <fullName evidence="3">Uncharacterized protein</fullName>
    </submittedName>
</protein>
<keyword evidence="2" id="KW-0732">Signal</keyword>
<proteinExistence type="predicted"/>
<name>A0A8T3DT77_9TELE</name>
<evidence type="ECO:0000256" key="1">
    <source>
        <dbReference type="SAM" id="MobiDB-lite"/>
    </source>
</evidence>
<evidence type="ECO:0000313" key="4">
    <source>
        <dbReference type="Proteomes" id="UP000829720"/>
    </source>
</evidence>
<gene>
    <name evidence="3" type="ORF">AGOR_G00078210</name>
</gene>
<keyword evidence="4" id="KW-1185">Reference proteome</keyword>
<reference evidence="3" key="1">
    <citation type="submission" date="2021-01" db="EMBL/GenBank/DDBJ databases">
        <authorList>
            <person name="Zahm M."/>
            <person name="Roques C."/>
            <person name="Cabau C."/>
            <person name="Klopp C."/>
            <person name="Donnadieu C."/>
            <person name="Jouanno E."/>
            <person name="Lampietro C."/>
            <person name="Louis A."/>
            <person name="Herpin A."/>
            <person name="Echchiki A."/>
            <person name="Berthelot C."/>
            <person name="Parey E."/>
            <person name="Roest-Crollius H."/>
            <person name="Braasch I."/>
            <person name="Postlethwait J."/>
            <person name="Bobe J."/>
            <person name="Montfort J."/>
            <person name="Bouchez O."/>
            <person name="Begum T."/>
            <person name="Mejri S."/>
            <person name="Adams A."/>
            <person name="Chen W.-J."/>
            <person name="Guiguen Y."/>
        </authorList>
    </citation>
    <scope>NUCLEOTIDE SEQUENCE</scope>
    <source>
        <tissue evidence="3">Blood</tissue>
    </source>
</reference>
<sequence>MHVEIVPPAPHLGSLLWLSLFQMVMGVESALGSNKRACLQTPQLQSNIFASLDETLLARAEALAAVDIAVSQGKTIPFKPDASYHTMSTVPCSSNSPVPLSHHHHNPTTTTRTSSPRTSWTISSRLLYP</sequence>
<feature type="signal peptide" evidence="2">
    <location>
        <begin position="1"/>
        <end position="26"/>
    </location>
</feature>
<evidence type="ECO:0000256" key="2">
    <source>
        <dbReference type="SAM" id="SignalP"/>
    </source>
</evidence>
<dbReference type="EMBL" id="JAERUA010000006">
    <property type="protein sequence ID" value="KAI1899004.1"/>
    <property type="molecule type" value="Genomic_DNA"/>
</dbReference>
<accession>A0A8T3DT77</accession>
<dbReference type="AlphaFoldDB" id="A0A8T3DT77"/>